<dbReference type="InterPro" id="IPR053052">
    <property type="entry name" value="Imprinting_Balance_Reg"/>
</dbReference>
<dbReference type="SUPFAM" id="SSF46565">
    <property type="entry name" value="Chaperone J-domain"/>
    <property type="match status" value="1"/>
</dbReference>
<dbReference type="Proteomes" id="UP000325577">
    <property type="component" value="Linkage Group LG2"/>
</dbReference>
<gene>
    <name evidence="3" type="ORF">F0562_005468</name>
</gene>
<proteinExistence type="predicted"/>
<evidence type="ECO:0000259" key="2">
    <source>
        <dbReference type="PROSITE" id="PS50076"/>
    </source>
</evidence>
<dbReference type="CDD" id="cd06257">
    <property type="entry name" value="DnaJ"/>
    <property type="match status" value="1"/>
</dbReference>
<dbReference type="OrthoDB" id="977640at2759"/>
<feature type="domain" description="J" evidence="2">
    <location>
        <begin position="71"/>
        <end position="136"/>
    </location>
</feature>
<sequence>MDDSSSQPEWHIERSLRASEYFLSNRNFDGCRKYALRAQEHDPNIARAAHLLAVADVLAASETHITNDQPDWYAILLVTRYSEDLQLIRSQFENLNLRLNPIENKFAFAEDAFKLVHDAWAVLSNPSKKSRFDNELKIFESQSEPKQQKHHQGHGESQRTRSEGEMKGKCGSGDETFWTICPYCYYMYEYPRVYEDCCLRCQNQNCERGYHAVVIPEPPPIEVVENGKYWCLGFFPLGFEGGEGKGFSSWTPFAPMFMGPSEVEVKEKNGVPRGANVDDTDSFIEISDDSDNPGDELGANNKGARKNFKTRAQTEEVKKPCGGVHGYATKSVQTEVPNVAKPAMKRKKSVAKNTKKLMGRGNRIGKRKTFPLQSTEGLDLNVEASKDDDDFGSGFVGGWALT</sequence>
<keyword evidence="4" id="KW-1185">Reference proteome</keyword>
<evidence type="ECO:0000313" key="4">
    <source>
        <dbReference type="Proteomes" id="UP000325577"/>
    </source>
</evidence>
<organism evidence="3 4">
    <name type="scientific">Nyssa sinensis</name>
    <dbReference type="NCBI Taxonomy" id="561372"/>
    <lineage>
        <taxon>Eukaryota</taxon>
        <taxon>Viridiplantae</taxon>
        <taxon>Streptophyta</taxon>
        <taxon>Embryophyta</taxon>
        <taxon>Tracheophyta</taxon>
        <taxon>Spermatophyta</taxon>
        <taxon>Magnoliopsida</taxon>
        <taxon>eudicotyledons</taxon>
        <taxon>Gunneridae</taxon>
        <taxon>Pentapetalae</taxon>
        <taxon>asterids</taxon>
        <taxon>Cornales</taxon>
        <taxon>Nyssaceae</taxon>
        <taxon>Nyssa</taxon>
    </lineage>
</organism>
<dbReference type="PROSITE" id="PS50076">
    <property type="entry name" value="DNAJ_2"/>
    <property type="match status" value="1"/>
</dbReference>
<dbReference type="Pfam" id="PF00226">
    <property type="entry name" value="DnaJ"/>
    <property type="match status" value="1"/>
</dbReference>
<dbReference type="AlphaFoldDB" id="A0A5J5AKJ4"/>
<dbReference type="EMBL" id="CM018043">
    <property type="protein sequence ID" value="KAA8530764.1"/>
    <property type="molecule type" value="Genomic_DNA"/>
</dbReference>
<dbReference type="InterPro" id="IPR001623">
    <property type="entry name" value="DnaJ_domain"/>
</dbReference>
<evidence type="ECO:0000313" key="3">
    <source>
        <dbReference type="EMBL" id="KAA8530764.1"/>
    </source>
</evidence>
<dbReference type="SMART" id="SM00271">
    <property type="entry name" value="DnaJ"/>
    <property type="match status" value="1"/>
</dbReference>
<dbReference type="PROSITE" id="PS00636">
    <property type="entry name" value="DNAJ_1"/>
    <property type="match status" value="1"/>
</dbReference>
<protein>
    <recommendedName>
        <fullName evidence="2">J domain-containing protein</fullName>
    </recommendedName>
</protein>
<accession>A0A5J5AKJ4</accession>
<feature type="compositionally biased region" description="Basic and acidic residues" evidence="1">
    <location>
        <begin position="153"/>
        <end position="168"/>
    </location>
</feature>
<feature type="region of interest" description="Disordered" evidence="1">
    <location>
        <begin position="271"/>
        <end position="302"/>
    </location>
</feature>
<feature type="compositionally biased region" description="Acidic residues" evidence="1">
    <location>
        <begin position="278"/>
        <end position="294"/>
    </location>
</feature>
<evidence type="ECO:0000256" key="1">
    <source>
        <dbReference type="SAM" id="MobiDB-lite"/>
    </source>
</evidence>
<feature type="region of interest" description="Disordered" evidence="1">
    <location>
        <begin position="142"/>
        <end position="169"/>
    </location>
</feature>
<dbReference type="InterPro" id="IPR018253">
    <property type="entry name" value="DnaJ_domain_CS"/>
</dbReference>
<dbReference type="PANTHER" id="PTHR45496">
    <property type="entry name" value="CHAPERONE DNAJ-DOMAIN SUPERFAMILY PROTEIN"/>
    <property type="match status" value="1"/>
</dbReference>
<reference evidence="3 4" key="1">
    <citation type="submission" date="2019-09" db="EMBL/GenBank/DDBJ databases">
        <title>A chromosome-level genome assembly of the Chinese tupelo Nyssa sinensis.</title>
        <authorList>
            <person name="Yang X."/>
            <person name="Kang M."/>
            <person name="Yang Y."/>
            <person name="Xiong H."/>
            <person name="Wang M."/>
            <person name="Zhang Z."/>
            <person name="Wang Z."/>
            <person name="Wu H."/>
            <person name="Ma T."/>
            <person name="Liu J."/>
            <person name="Xi Z."/>
        </authorList>
    </citation>
    <scope>NUCLEOTIDE SEQUENCE [LARGE SCALE GENOMIC DNA]</scope>
    <source>
        <strain evidence="3">J267</strain>
        <tissue evidence="3">Leaf</tissue>
    </source>
</reference>
<dbReference type="PANTHER" id="PTHR45496:SF12">
    <property type="entry name" value="J DOMAIN-CONTAINING PROTEIN"/>
    <property type="match status" value="1"/>
</dbReference>
<dbReference type="InterPro" id="IPR036869">
    <property type="entry name" value="J_dom_sf"/>
</dbReference>
<dbReference type="Gene3D" id="1.10.287.110">
    <property type="entry name" value="DnaJ domain"/>
    <property type="match status" value="1"/>
</dbReference>
<name>A0A5J5AKJ4_9ASTE</name>